<protein>
    <submittedName>
        <fullName evidence="2">Uncharacterized protein</fullName>
    </submittedName>
</protein>
<evidence type="ECO:0000313" key="2">
    <source>
        <dbReference type="EMBL" id="KAG6973967.1"/>
    </source>
</evidence>
<feature type="compositionally biased region" description="Basic and acidic residues" evidence="1">
    <location>
        <begin position="124"/>
        <end position="151"/>
    </location>
</feature>
<dbReference type="Proteomes" id="UP000709295">
    <property type="component" value="Unassembled WGS sequence"/>
</dbReference>
<keyword evidence="3" id="KW-1185">Reference proteome</keyword>
<gene>
    <name evidence="2" type="ORF">JG688_00003268</name>
</gene>
<feature type="compositionally biased region" description="Pro residues" evidence="1">
    <location>
        <begin position="97"/>
        <end position="106"/>
    </location>
</feature>
<dbReference type="EMBL" id="JAENGY010000098">
    <property type="protein sequence ID" value="KAG6973967.1"/>
    <property type="molecule type" value="Genomic_DNA"/>
</dbReference>
<name>A0A8J5MID4_9STRA</name>
<organism evidence="2 3">
    <name type="scientific">Phytophthora aleatoria</name>
    <dbReference type="NCBI Taxonomy" id="2496075"/>
    <lineage>
        <taxon>Eukaryota</taxon>
        <taxon>Sar</taxon>
        <taxon>Stramenopiles</taxon>
        <taxon>Oomycota</taxon>
        <taxon>Peronosporomycetes</taxon>
        <taxon>Peronosporales</taxon>
        <taxon>Peronosporaceae</taxon>
        <taxon>Phytophthora</taxon>
    </lineage>
</organism>
<dbReference type="AlphaFoldDB" id="A0A8J5MID4"/>
<comment type="caution">
    <text evidence="2">The sequence shown here is derived from an EMBL/GenBank/DDBJ whole genome shotgun (WGS) entry which is preliminary data.</text>
</comment>
<evidence type="ECO:0000256" key="1">
    <source>
        <dbReference type="SAM" id="MobiDB-lite"/>
    </source>
</evidence>
<feature type="region of interest" description="Disordered" evidence="1">
    <location>
        <begin position="43"/>
        <end position="76"/>
    </location>
</feature>
<accession>A0A8J5MID4</accession>
<feature type="compositionally biased region" description="Polar residues" evidence="1">
    <location>
        <begin position="194"/>
        <end position="204"/>
    </location>
</feature>
<feature type="compositionally biased region" description="Acidic residues" evidence="1">
    <location>
        <begin position="58"/>
        <end position="70"/>
    </location>
</feature>
<evidence type="ECO:0000313" key="3">
    <source>
        <dbReference type="Proteomes" id="UP000709295"/>
    </source>
</evidence>
<proteinExistence type="predicted"/>
<reference evidence="2" key="1">
    <citation type="submission" date="2021-01" db="EMBL/GenBank/DDBJ databases">
        <title>Phytophthora aleatoria, a newly-described species from Pinus radiata is distinct from Phytophthora cactorum isolates based on comparative genomics.</title>
        <authorList>
            <person name="Mcdougal R."/>
            <person name="Panda P."/>
            <person name="Williams N."/>
            <person name="Studholme D.J."/>
        </authorList>
    </citation>
    <scope>NUCLEOTIDE SEQUENCE</scope>
    <source>
        <strain evidence="2">NZFS 4037</strain>
    </source>
</reference>
<feature type="region of interest" description="Disordered" evidence="1">
    <location>
        <begin position="90"/>
        <end position="222"/>
    </location>
</feature>
<sequence>MGCCPSKPPTLGKEYGATATEVAPILPSSVSANQVEPTVIENAVENMHMDRGDGTDGAYDEEPQPEDDEPAGFKLPLEKGDTDEVLLRSPEIAVAVQPPPSPPPRKPSQSADDIPISSTYHRVHCAEVAEQEAKWQEEQRLEAEQRERETGQHCQRGQAALPRYLPPSYPTLTSLPSKKTTPVALALRGRRETQTTTEPASSVQRGVALRRDENLAPQVQLP</sequence>